<gene>
    <name evidence="1" type="ORF">EMPG_15284</name>
</gene>
<keyword evidence="2" id="KW-1185">Reference proteome</keyword>
<evidence type="ECO:0000313" key="1">
    <source>
        <dbReference type="EMBL" id="KLJ09289.1"/>
    </source>
</evidence>
<dbReference type="AlphaFoldDB" id="A0A0H1BCZ5"/>
<accession>A0A0H1BCZ5</accession>
<dbReference type="EMBL" id="LDEV01002381">
    <property type="protein sequence ID" value="KLJ09289.1"/>
    <property type="molecule type" value="Genomic_DNA"/>
</dbReference>
<organism evidence="1 2">
    <name type="scientific">Blastomyces silverae</name>
    <dbReference type="NCBI Taxonomy" id="2060906"/>
    <lineage>
        <taxon>Eukaryota</taxon>
        <taxon>Fungi</taxon>
        <taxon>Dikarya</taxon>
        <taxon>Ascomycota</taxon>
        <taxon>Pezizomycotina</taxon>
        <taxon>Eurotiomycetes</taxon>
        <taxon>Eurotiomycetidae</taxon>
        <taxon>Onygenales</taxon>
        <taxon>Ajellomycetaceae</taxon>
        <taxon>Blastomyces</taxon>
    </lineage>
</organism>
<evidence type="ECO:0000313" key="2">
    <source>
        <dbReference type="Proteomes" id="UP000053573"/>
    </source>
</evidence>
<sequence>MPQKDPLDRNTALFQTHKSLALPCYILRLPIERRQLINNEQLCEILQILHLSKVMCLNCQIFRGRN</sequence>
<reference evidence="2" key="1">
    <citation type="journal article" date="2015" name="PLoS Genet.">
        <title>The dynamic genome and transcriptome of the human fungal pathogen Blastomyces and close relative Emmonsia.</title>
        <authorList>
            <person name="Munoz J.F."/>
            <person name="Gauthier G.M."/>
            <person name="Desjardins C.A."/>
            <person name="Gallo J.E."/>
            <person name="Holder J."/>
            <person name="Sullivan T.D."/>
            <person name="Marty A.J."/>
            <person name="Carmen J.C."/>
            <person name="Chen Z."/>
            <person name="Ding L."/>
            <person name="Gujja S."/>
            <person name="Magrini V."/>
            <person name="Misas E."/>
            <person name="Mitreva M."/>
            <person name="Priest M."/>
            <person name="Saif S."/>
            <person name="Whiston E.A."/>
            <person name="Young S."/>
            <person name="Zeng Q."/>
            <person name="Goldman W.E."/>
            <person name="Mardis E.R."/>
            <person name="Taylor J.W."/>
            <person name="McEwen J.G."/>
            <person name="Clay O.K."/>
            <person name="Klein B.S."/>
            <person name="Cuomo C.A."/>
        </authorList>
    </citation>
    <scope>NUCLEOTIDE SEQUENCE [LARGE SCALE GENOMIC DNA]</scope>
    <source>
        <strain evidence="2">UAMH 139</strain>
    </source>
</reference>
<dbReference type="OrthoDB" id="4179317at2759"/>
<dbReference type="Proteomes" id="UP000053573">
    <property type="component" value="Unassembled WGS sequence"/>
</dbReference>
<proteinExistence type="predicted"/>
<protein>
    <submittedName>
        <fullName evidence="1">Uncharacterized protein</fullName>
    </submittedName>
</protein>
<comment type="caution">
    <text evidence="1">The sequence shown here is derived from an EMBL/GenBank/DDBJ whole genome shotgun (WGS) entry which is preliminary data.</text>
</comment>
<name>A0A0H1BCZ5_9EURO</name>